<sequence>MEFASLQSAVLPRFTIQPEGVSEMAPSLPTAKAEREKKLRSTLAFASALSKRLESDVDASIITELSAQIRGLPLPASSATSAKQDELDRLGTELWNLSTRLRRDMTSAGGVSNGDGSQRNRALCLLRTFSFLLLDSAGGSCSKTRSHKNYIRLMKIALKAAKVCIESNELRDATKILERAAEYQDVLGKEDQAGEPEAATVANSLRVEYFAVRMTLAWRQDRMDTAEHMFAKCSQLKAALACNTAEVLADLMYEIGKDALTKRIYEVAVRWLGRTYDILGEQETDRLGPEISELRLSTMQSIVQAYMKMKTPDAQDKAWDMVKLMETDFGDKMIVSLLKIELLSVAETMNTAEFYNVLLRMIRTIVLNDTNFKTLMHHIHKLKDHSSTTACKALDDLLEIRLLREENQTWIEKVVITRIWISTNNSSMESPLEQVQEMLDSVGQSSIESLSAPATHAAQTLLWKRVEATFGQKNYTIAEAWCRMCLHSVFQKAGVQNKAKVARKLIQCASMRQDWVAARAAHSTMPETGKDEPVTRYLMYKVGVQSGDFDLAAQCLDHVCRSSAKDATLLYACVMEAQSAGDKRQAISALERVLEKYDYSAPAGIHLPALLRCTARLLQSELLNDGKIDSGLMLQLCAVFDGASSQAKASRRRPSTPAQQLFTVEEFEWFSKNAYNLALKYCAEMAPKDLVRLLSTCTEYQYYTEVRSHSQDFRSAAAEGIDKLGGSAQADIISKHFQIVKLELEAVLKLEKWDELDDLFDQCWKYKSPDRYETLADLVLVIHSSMVKVDLDHKYRSKMLLVLQKIINLTCRQRNSDMTKLSRWIRCLFSLSLDHDETMSIKCIQQVTQMAATRQGIVHSKLAMFALATPPLSSSPMPAVDLLESADGGSKESDRYPKDELAWLATTTYNRAVDYYVQENDAKAKEWAEKSFMLAQWLEDDGALRDLLMEKFSTLEFDKT</sequence>
<dbReference type="VEuPathDB" id="FungiDB:LEMA_P042370.1"/>
<dbReference type="Gene3D" id="1.25.40.10">
    <property type="entry name" value="Tetratricopeptide repeat domain"/>
    <property type="match status" value="1"/>
</dbReference>
<dbReference type="InterPro" id="IPR013940">
    <property type="entry name" value="Spo22/ZIP4/TEX11"/>
</dbReference>
<gene>
    <name evidence="3" type="ORF">LEMA_P042370.1</name>
</gene>
<dbReference type="EMBL" id="FP929105">
    <property type="protein sequence ID" value="CBX93336.1"/>
    <property type="molecule type" value="Genomic_DNA"/>
</dbReference>
<protein>
    <recommendedName>
        <fullName evidence="2">Protein ZIP4 homolog</fullName>
    </recommendedName>
</protein>
<reference evidence="4" key="1">
    <citation type="journal article" date="2011" name="Nat. Commun.">
        <title>Effector diversification within compartments of the Leptosphaeria maculans genome affected by Repeat-Induced Point mutations.</title>
        <authorList>
            <person name="Rouxel T."/>
            <person name="Grandaubert J."/>
            <person name="Hane J.K."/>
            <person name="Hoede C."/>
            <person name="van de Wouw A.P."/>
            <person name="Couloux A."/>
            <person name="Dominguez V."/>
            <person name="Anthouard V."/>
            <person name="Bally P."/>
            <person name="Bourras S."/>
            <person name="Cozijnsen A.J."/>
            <person name="Ciuffetti L.M."/>
            <person name="Degrave A."/>
            <person name="Dilmaghani A."/>
            <person name="Duret L."/>
            <person name="Fudal I."/>
            <person name="Goodwin S.B."/>
            <person name="Gout L."/>
            <person name="Glaser N."/>
            <person name="Linglin J."/>
            <person name="Kema G.H.J."/>
            <person name="Lapalu N."/>
            <person name="Lawrence C.B."/>
            <person name="May K."/>
            <person name="Meyer M."/>
            <person name="Ollivier B."/>
            <person name="Poulain J."/>
            <person name="Schoch C.L."/>
            <person name="Simon A."/>
            <person name="Spatafora J.W."/>
            <person name="Stachowiak A."/>
            <person name="Turgeon B.G."/>
            <person name="Tyler B.M."/>
            <person name="Vincent D."/>
            <person name="Weissenbach J."/>
            <person name="Amselem J."/>
            <person name="Quesneville H."/>
            <person name="Oliver R.P."/>
            <person name="Wincker P."/>
            <person name="Balesdent M.-H."/>
            <person name="Howlett B.J."/>
        </authorList>
    </citation>
    <scope>NUCLEOTIDE SEQUENCE [LARGE SCALE GENOMIC DNA]</scope>
    <source>
        <strain evidence="4">JN3 / isolate v23.1.3 / race Av1-4-5-6-7-8</strain>
    </source>
</reference>
<dbReference type="eggNOG" id="KOG4814">
    <property type="taxonomic scope" value="Eukaryota"/>
</dbReference>
<dbReference type="Pfam" id="PF08631">
    <property type="entry name" value="SPO22"/>
    <property type="match status" value="1"/>
</dbReference>
<dbReference type="STRING" id="985895.E4ZNW7"/>
<keyword evidence="4" id="KW-1185">Reference proteome</keyword>
<dbReference type="GO" id="GO:0051321">
    <property type="term" value="P:meiotic cell cycle"/>
    <property type="evidence" value="ECO:0007669"/>
    <property type="project" value="UniProtKB-KW"/>
</dbReference>
<proteinExistence type="predicted"/>
<evidence type="ECO:0000256" key="1">
    <source>
        <dbReference type="ARBA" id="ARBA00023254"/>
    </source>
</evidence>
<dbReference type="InParanoid" id="E4ZNW7"/>
<dbReference type="OrthoDB" id="65716at2759"/>
<dbReference type="Proteomes" id="UP000002668">
    <property type="component" value="Genome"/>
</dbReference>
<evidence type="ECO:0000313" key="4">
    <source>
        <dbReference type="Proteomes" id="UP000002668"/>
    </source>
</evidence>
<dbReference type="HOGENOM" id="CLU_001453_0_0_1"/>
<dbReference type="InterPro" id="IPR011990">
    <property type="entry name" value="TPR-like_helical_dom_sf"/>
</dbReference>
<dbReference type="PANTHER" id="PTHR40375">
    <property type="entry name" value="SPORULATION-SPECIFIC PROTEIN 22"/>
    <property type="match status" value="1"/>
</dbReference>
<dbReference type="PANTHER" id="PTHR40375:SF2">
    <property type="entry name" value="SPORULATION-SPECIFIC PROTEIN 22"/>
    <property type="match status" value="1"/>
</dbReference>
<name>E4ZNW7_LEPMJ</name>
<keyword evidence="1" id="KW-0469">Meiosis</keyword>
<dbReference type="InterPro" id="IPR039057">
    <property type="entry name" value="Spo22/ZIP4"/>
</dbReference>
<dbReference type="AlphaFoldDB" id="E4ZNW7"/>
<evidence type="ECO:0000313" key="3">
    <source>
        <dbReference type="EMBL" id="CBX93336.1"/>
    </source>
</evidence>
<dbReference type="GO" id="GO:0090173">
    <property type="term" value="P:regulation of synaptonemal complex assembly"/>
    <property type="evidence" value="ECO:0007669"/>
    <property type="project" value="InterPro"/>
</dbReference>
<accession>E4ZNW7</accession>
<dbReference type="OMA" id="KLSRWIR"/>
<organism evidence="4">
    <name type="scientific">Leptosphaeria maculans (strain JN3 / isolate v23.1.3 / race Av1-4-5-6-7-8)</name>
    <name type="common">Blackleg fungus</name>
    <name type="synonym">Phoma lingam</name>
    <dbReference type="NCBI Taxonomy" id="985895"/>
    <lineage>
        <taxon>Eukaryota</taxon>
        <taxon>Fungi</taxon>
        <taxon>Dikarya</taxon>
        <taxon>Ascomycota</taxon>
        <taxon>Pezizomycotina</taxon>
        <taxon>Dothideomycetes</taxon>
        <taxon>Pleosporomycetidae</taxon>
        <taxon>Pleosporales</taxon>
        <taxon>Pleosporineae</taxon>
        <taxon>Leptosphaeriaceae</taxon>
        <taxon>Plenodomus</taxon>
        <taxon>Plenodomus lingam/Leptosphaeria maculans species complex</taxon>
    </lineage>
</organism>
<evidence type="ECO:0000256" key="2">
    <source>
        <dbReference type="ARBA" id="ARBA00031845"/>
    </source>
</evidence>
<dbReference type="FunCoup" id="E4ZNW7">
    <property type="interactions" value="28"/>
</dbReference>